<name>A0A369MEQ7_EGGLN</name>
<dbReference type="Gene3D" id="1.10.357.10">
    <property type="entry name" value="Tetracycline Repressor, domain 2"/>
    <property type="match status" value="1"/>
</dbReference>
<dbReference type="InterPro" id="IPR001647">
    <property type="entry name" value="HTH_TetR"/>
</dbReference>
<evidence type="ECO:0000256" key="2">
    <source>
        <dbReference type="PROSITE-ProRule" id="PRU00335"/>
    </source>
</evidence>
<dbReference type="Proteomes" id="UP000253970">
    <property type="component" value="Unassembled WGS sequence"/>
</dbReference>
<gene>
    <name evidence="4" type="ORF">C1875_08375</name>
</gene>
<feature type="domain" description="HTH tetR-type" evidence="3">
    <location>
        <begin position="71"/>
        <end position="132"/>
    </location>
</feature>
<dbReference type="PROSITE" id="PS50977">
    <property type="entry name" value="HTH_TETR_2"/>
    <property type="match status" value="1"/>
</dbReference>
<evidence type="ECO:0000259" key="3">
    <source>
        <dbReference type="PROSITE" id="PS50977"/>
    </source>
</evidence>
<dbReference type="AlphaFoldDB" id="A0A369MEQ7"/>
<organism evidence="4 5">
    <name type="scientific">Eggerthella lenta</name>
    <name type="common">Eubacterium lentum</name>
    <dbReference type="NCBI Taxonomy" id="84112"/>
    <lineage>
        <taxon>Bacteria</taxon>
        <taxon>Bacillati</taxon>
        <taxon>Actinomycetota</taxon>
        <taxon>Coriobacteriia</taxon>
        <taxon>Eggerthellales</taxon>
        <taxon>Eggerthellaceae</taxon>
        <taxon>Eggerthella</taxon>
    </lineage>
</organism>
<evidence type="ECO:0000313" key="5">
    <source>
        <dbReference type="Proteomes" id="UP000253970"/>
    </source>
</evidence>
<comment type="caution">
    <text evidence="4">The sequence shown here is derived from an EMBL/GenBank/DDBJ whole genome shotgun (WGS) entry which is preliminary data.</text>
</comment>
<feature type="DNA-binding region" description="H-T-H motif" evidence="2">
    <location>
        <begin position="95"/>
        <end position="114"/>
    </location>
</feature>
<sequence length="287" mass="32675">MFQRTRPCQRFPGRAGRAECASSSALEQDACWDVGGGTCDVQGGSHRMFDSQRSFAFSGDSYSDGKAAARCATCELIAESFMGLVAEGNGLRRVTVVDIARETGISRKTFYNYFETVESLIVWIYRTNVSALLVRGGFAPSSLLVPDKGLHDPFPQMPFYVQVDDGGTFESQKLFFKALGDYLQSRREYYRHLFASSDHFRLFDYLLALYRPAIAQDIRIMLHGRNMSEEMVACLSEYHTLGIFGRILLHYTRTHRYMMQGELDSFFCYGHEMIRSTLDWCCGEEVR</sequence>
<dbReference type="Pfam" id="PF00440">
    <property type="entry name" value="TetR_N"/>
    <property type="match status" value="1"/>
</dbReference>
<keyword evidence="1 2" id="KW-0238">DNA-binding</keyword>
<dbReference type="InterPro" id="IPR009057">
    <property type="entry name" value="Homeodomain-like_sf"/>
</dbReference>
<evidence type="ECO:0000313" key="4">
    <source>
        <dbReference type="EMBL" id="RDB69993.1"/>
    </source>
</evidence>
<reference evidence="4 5" key="1">
    <citation type="journal article" date="2018" name="Elife">
        <title>Discovery and characterization of a prevalent human gut bacterial enzyme sufficient for the inactivation of a family of plant toxins.</title>
        <authorList>
            <person name="Koppel N."/>
            <person name="Bisanz J.E."/>
            <person name="Pandelia M.E."/>
            <person name="Turnbaugh P.J."/>
            <person name="Balskus E.P."/>
        </authorList>
    </citation>
    <scope>NUCLEOTIDE SEQUENCE [LARGE SCALE GENOMIC DNA]</scope>
    <source>
        <strain evidence="4 5">W1 BHI 6</strain>
    </source>
</reference>
<protein>
    <recommendedName>
        <fullName evidence="3">HTH tetR-type domain-containing protein</fullName>
    </recommendedName>
</protein>
<dbReference type="GO" id="GO:0003677">
    <property type="term" value="F:DNA binding"/>
    <property type="evidence" value="ECO:0007669"/>
    <property type="project" value="UniProtKB-UniRule"/>
</dbReference>
<accession>A0A369MEQ7</accession>
<evidence type="ECO:0000256" key="1">
    <source>
        <dbReference type="ARBA" id="ARBA00023125"/>
    </source>
</evidence>
<dbReference type="SUPFAM" id="SSF46689">
    <property type="entry name" value="Homeodomain-like"/>
    <property type="match status" value="1"/>
</dbReference>
<dbReference type="EMBL" id="PPTU01000011">
    <property type="protein sequence ID" value="RDB69993.1"/>
    <property type="molecule type" value="Genomic_DNA"/>
</dbReference>
<proteinExistence type="predicted"/>